<evidence type="ECO:0000256" key="5">
    <source>
        <dbReference type="SAM" id="MobiDB-lite"/>
    </source>
</evidence>
<dbReference type="PROSITE" id="PS50977">
    <property type="entry name" value="HTH_TETR_2"/>
    <property type="match status" value="1"/>
</dbReference>
<feature type="compositionally biased region" description="Gly residues" evidence="5">
    <location>
        <begin position="187"/>
        <end position="200"/>
    </location>
</feature>
<evidence type="ECO:0000313" key="8">
    <source>
        <dbReference type="Proteomes" id="UP000516422"/>
    </source>
</evidence>
<dbReference type="PANTHER" id="PTHR30055">
    <property type="entry name" value="HTH-TYPE TRANSCRIPTIONAL REGULATOR RUTR"/>
    <property type="match status" value="1"/>
</dbReference>
<accession>A0A7H1Q343</accession>
<feature type="domain" description="HTH tetR-type" evidence="6">
    <location>
        <begin position="35"/>
        <end position="95"/>
    </location>
</feature>
<dbReference type="Gene3D" id="1.10.357.10">
    <property type="entry name" value="Tetracycline Repressor, domain 2"/>
    <property type="match status" value="2"/>
</dbReference>
<keyword evidence="1" id="KW-0805">Transcription regulation</keyword>
<evidence type="ECO:0000259" key="6">
    <source>
        <dbReference type="PROSITE" id="PS50977"/>
    </source>
</evidence>
<feature type="DNA-binding region" description="H-T-H motif" evidence="4">
    <location>
        <begin position="58"/>
        <end position="77"/>
    </location>
</feature>
<dbReference type="GO" id="GO:0003700">
    <property type="term" value="F:DNA-binding transcription factor activity"/>
    <property type="evidence" value="ECO:0007669"/>
    <property type="project" value="TreeGrafter"/>
</dbReference>
<dbReference type="Proteomes" id="UP000516422">
    <property type="component" value="Chromosome"/>
</dbReference>
<dbReference type="PANTHER" id="PTHR30055:SF238">
    <property type="entry name" value="MYCOFACTOCIN BIOSYNTHESIS TRANSCRIPTIONAL REGULATOR MFTR-RELATED"/>
    <property type="match status" value="1"/>
</dbReference>
<dbReference type="Pfam" id="PF00440">
    <property type="entry name" value="TetR_N"/>
    <property type="match status" value="1"/>
</dbReference>
<evidence type="ECO:0000256" key="3">
    <source>
        <dbReference type="ARBA" id="ARBA00023163"/>
    </source>
</evidence>
<organism evidence="7 8">
    <name type="scientific">Streptomyces griseofuscus</name>
    <dbReference type="NCBI Taxonomy" id="146922"/>
    <lineage>
        <taxon>Bacteria</taxon>
        <taxon>Bacillati</taxon>
        <taxon>Actinomycetota</taxon>
        <taxon>Actinomycetes</taxon>
        <taxon>Kitasatosporales</taxon>
        <taxon>Streptomycetaceae</taxon>
        <taxon>Streptomyces</taxon>
    </lineage>
</organism>
<evidence type="ECO:0000313" key="7">
    <source>
        <dbReference type="EMBL" id="QNT94723.1"/>
    </source>
</evidence>
<dbReference type="EMBL" id="CP051006">
    <property type="protein sequence ID" value="QNT94723.1"/>
    <property type="molecule type" value="Genomic_DNA"/>
</dbReference>
<evidence type="ECO:0000256" key="4">
    <source>
        <dbReference type="PROSITE-ProRule" id="PRU00335"/>
    </source>
</evidence>
<name>A0A7H1Q343_9ACTN</name>
<feature type="region of interest" description="Disordered" evidence="5">
    <location>
        <begin position="187"/>
        <end position="289"/>
    </location>
</feature>
<feature type="compositionally biased region" description="Low complexity" evidence="5">
    <location>
        <begin position="1"/>
        <end position="22"/>
    </location>
</feature>
<protein>
    <submittedName>
        <fullName evidence="7">Bacterial regulatory protein, tetR family</fullName>
    </submittedName>
</protein>
<dbReference type="PRINTS" id="PR00455">
    <property type="entry name" value="HTHTETR"/>
</dbReference>
<keyword evidence="2 4" id="KW-0238">DNA-binding</keyword>
<gene>
    <name evidence="7" type="ORF">HEP81_04447</name>
</gene>
<evidence type="ECO:0000256" key="2">
    <source>
        <dbReference type="ARBA" id="ARBA00023125"/>
    </source>
</evidence>
<dbReference type="SUPFAM" id="SSF46689">
    <property type="entry name" value="Homeodomain-like"/>
    <property type="match status" value="1"/>
</dbReference>
<dbReference type="AlphaFoldDB" id="A0A7H1Q343"/>
<feature type="region of interest" description="Disordered" evidence="5">
    <location>
        <begin position="1"/>
        <end position="34"/>
    </location>
</feature>
<evidence type="ECO:0000256" key="1">
    <source>
        <dbReference type="ARBA" id="ARBA00023015"/>
    </source>
</evidence>
<dbReference type="KEGG" id="sgf:HEP81_04447"/>
<dbReference type="InterPro" id="IPR009057">
    <property type="entry name" value="Homeodomain-like_sf"/>
</dbReference>
<sequence length="355" mass="36074">MSTTPRPTPRSTSGTTPQSPSGAAPTPSLTERRKAETRMEIARAAAALFVRQGLRATRAEDIAQRAGIAPRTFYRYFATKEEAVAPLYAAGAQRWAEAVRTAPARLTVPQALEHAVEHTLTPGVGVSAASWEWVRTLIRLTDTSPALRKVWAEVGQTSEEALAEILARRLATPGWGVACAEAAGAGGEGVAAGETGGGETPAGEPYEGDPPAGEPYVSGSPSGGPTRGGSIGGGAHASSPSLDEPFVGEPFTEEPFTDESVAGERFAGDPLAGESLAGGPGAVGAGEAESAEPPLAVPVITPDLRFAAAVAGSAVRVAVQSWAATASPPAGPDGPAALALRNLKALGDFDWDGAR</sequence>
<keyword evidence="3" id="KW-0804">Transcription</keyword>
<proteinExistence type="predicted"/>
<feature type="compositionally biased region" description="Gly residues" evidence="5">
    <location>
        <begin position="221"/>
        <end position="235"/>
    </location>
</feature>
<dbReference type="InterPro" id="IPR001647">
    <property type="entry name" value="HTH_TetR"/>
</dbReference>
<dbReference type="GO" id="GO:0000976">
    <property type="term" value="F:transcription cis-regulatory region binding"/>
    <property type="evidence" value="ECO:0007669"/>
    <property type="project" value="TreeGrafter"/>
</dbReference>
<reference evidence="7 8" key="1">
    <citation type="submission" date="2020-04" db="EMBL/GenBank/DDBJ databases">
        <title>Characterization and engineering of Streptomyces griseofuscus DSM40191 as a potential heterologous host for expression of BGCs.</title>
        <authorList>
            <person name="Gren T."/>
            <person name="Whitford C.M."/>
            <person name="Mohite O.S."/>
            <person name="Joergensen T.S."/>
            <person name="Nielsen J.B."/>
            <person name="Lee S.Y."/>
            <person name="Weber T."/>
        </authorList>
    </citation>
    <scope>NUCLEOTIDE SEQUENCE [LARGE SCALE GENOMIC DNA]</scope>
    <source>
        <strain evidence="7 8">DSM 40191</strain>
    </source>
</reference>
<dbReference type="InterPro" id="IPR050109">
    <property type="entry name" value="HTH-type_TetR-like_transc_reg"/>
</dbReference>